<dbReference type="PANTHER" id="PTHR45867:SF3">
    <property type="entry name" value="ACID PHOSPHATASE TYPE 7"/>
    <property type="match status" value="1"/>
</dbReference>
<dbReference type="Gene3D" id="2.60.40.380">
    <property type="entry name" value="Purple acid phosphatase-like, N-terminal"/>
    <property type="match status" value="1"/>
</dbReference>
<dbReference type="GO" id="GO:0003993">
    <property type="term" value="F:acid phosphatase activity"/>
    <property type="evidence" value="ECO:0007669"/>
    <property type="project" value="InterPro"/>
</dbReference>
<evidence type="ECO:0000256" key="1">
    <source>
        <dbReference type="ARBA" id="ARBA00022729"/>
    </source>
</evidence>
<dbReference type="InterPro" id="IPR008963">
    <property type="entry name" value="Purple_acid_Pase-like_N"/>
</dbReference>
<dbReference type="Pfam" id="PF00149">
    <property type="entry name" value="Metallophos"/>
    <property type="match status" value="1"/>
</dbReference>
<gene>
    <name evidence="7" type="ORF">CSC81_06915</name>
    <name evidence="6" type="ORF">Q8W23_01700</name>
</gene>
<evidence type="ECO:0000259" key="4">
    <source>
        <dbReference type="Pfam" id="PF16656"/>
    </source>
</evidence>
<proteinExistence type="predicted"/>
<dbReference type="Proteomes" id="UP000222163">
    <property type="component" value="Unassembled WGS sequence"/>
</dbReference>
<dbReference type="NCBIfam" id="TIGR04183">
    <property type="entry name" value="Por_Secre_tail"/>
    <property type="match status" value="1"/>
</dbReference>
<dbReference type="SUPFAM" id="SSF56300">
    <property type="entry name" value="Metallo-dependent phosphatases"/>
    <property type="match status" value="1"/>
</dbReference>
<dbReference type="RefSeq" id="WP_099215031.1">
    <property type="nucleotide sequence ID" value="NZ_JAUYVU010000001.1"/>
</dbReference>
<dbReference type="SUPFAM" id="SSF49363">
    <property type="entry name" value="Purple acid phosphatase, N-terminal domain"/>
    <property type="match status" value="1"/>
</dbReference>
<dbReference type="Pfam" id="PF16656">
    <property type="entry name" value="Pur_ac_phosph_N"/>
    <property type="match status" value="1"/>
</dbReference>
<reference evidence="6 9" key="3">
    <citation type="submission" date="2023-07" db="EMBL/GenBank/DDBJ databases">
        <title>Genome content predicts the carbon catabolic preferences of heterotrophic bacteria.</title>
        <authorList>
            <person name="Gralka M."/>
        </authorList>
    </citation>
    <scope>NUCLEOTIDE SEQUENCE [LARGE SCALE GENOMIC DNA]</scope>
    <source>
        <strain evidence="6 9">4G03</strain>
    </source>
</reference>
<dbReference type="Gene3D" id="2.60.40.10">
    <property type="entry name" value="Immunoglobulins"/>
    <property type="match status" value="1"/>
</dbReference>
<protein>
    <submittedName>
        <fullName evidence="6">Ig-like domain-containing protein</fullName>
    </submittedName>
</protein>
<dbReference type="Pfam" id="PF17957">
    <property type="entry name" value="Big_7"/>
    <property type="match status" value="1"/>
</dbReference>
<feature type="signal peptide" evidence="2">
    <location>
        <begin position="1"/>
        <end position="18"/>
    </location>
</feature>
<dbReference type="InterPro" id="IPR015914">
    <property type="entry name" value="PAPs_N"/>
</dbReference>
<accession>A0A2G1BVV2</accession>
<evidence type="ECO:0000313" key="8">
    <source>
        <dbReference type="Proteomes" id="UP000222163"/>
    </source>
</evidence>
<dbReference type="Proteomes" id="UP001242342">
    <property type="component" value="Unassembled WGS sequence"/>
</dbReference>
<evidence type="ECO:0000256" key="2">
    <source>
        <dbReference type="SAM" id="SignalP"/>
    </source>
</evidence>
<dbReference type="EMBL" id="PDUU01000004">
    <property type="protein sequence ID" value="PHN98128.1"/>
    <property type="molecule type" value="Genomic_DNA"/>
</dbReference>
<keyword evidence="9" id="KW-1185">Reference proteome</keyword>
<dbReference type="GO" id="GO:0046872">
    <property type="term" value="F:metal ion binding"/>
    <property type="evidence" value="ECO:0007669"/>
    <property type="project" value="InterPro"/>
</dbReference>
<dbReference type="AlphaFoldDB" id="A0A2G1BVV2"/>
<feature type="domain" description="Purple acid phosphatase N-terminal" evidence="4">
    <location>
        <begin position="24"/>
        <end position="112"/>
    </location>
</feature>
<evidence type="ECO:0000313" key="9">
    <source>
        <dbReference type="Proteomes" id="UP001242342"/>
    </source>
</evidence>
<feature type="chain" id="PRO_5013961684" evidence="2">
    <location>
        <begin position="19"/>
        <end position="899"/>
    </location>
</feature>
<feature type="domain" description="Secretion system C-terminal sorting" evidence="5">
    <location>
        <begin position="826"/>
        <end position="890"/>
    </location>
</feature>
<dbReference type="Pfam" id="PF18962">
    <property type="entry name" value="Por_Secre_tail"/>
    <property type="match status" value="1"/>
</dbReference>
<dbReference type="PANTHER" id="PTHR45867">
    <property type="entry name" value="PURPLE ACID PHOSPHATASE"/>
    <property type="match status" value="1"/>
</dbReference>
<reference evidence="7" key="2">
    <citation type="submission" date="2017-10" db="EMBL/GenBank/DDBJ databases">
        <authorList>
            <person name="Enke T.N."/>
            <person name="Cordero O.X."/>
        </authorList>
    </citation>
    <scope>NUCLEOTIDE SEQUENCE</scope>
    <source>
        <strain evidence="7">4G03</strain>
    </source>
</reference>
<name>A0A2G1BVV2_9FLAO</name>
<keyword evidence="1 2" id="KW-0732">Signal</keyword>
<evidence type="ECO:0000313" key="6">
    <source>
        <dbReference type="EMBL" id="MDP2540181.1"/>
    </source>
</evidence>
<feature type="domain" description="Calcineurin-like phosphoesterase" evidence="3">
    <location>
        <begin position="141"/>
        <end position="295"/>
    </location>
</feature>
<evidence type="ECO:0000313" key="7">
    <source>
        <dbReference type="EMBL" id="PHN98128.1"/>
    </source>
</evidence>
<dbReference type="InterPro" id="IPR004843">
    <property type="entry name" value="Calcineurin-like_PHP"/>
</dbReference>
<evidence type="ECO:0000259" key="3">
    <source>
        <dbReference type="Pfam" id="PF00149"/>
    </source>
</evidence>
<dbReference type="InterPro" id="IPR013783">
    <property type="entry name" value="Ig-like_fold"/>
</dbReference>
<dbReference type="Gene3D" id="3.60.21.10">
    <property type="match status" value="1"/>
</dbReference>
<reference evidence="7 8" key="1">
    <citation type="journal article" date="2016" name="Nat. Commun.">
        <title>Microbial interactions lead to rapid micro-scale successions on model marine particles.</title>
        <authorList>
            <person name="Datta M.S."/>
            <person name="Sliwerska E."/>
            <person name="Gore J."/>
            <person name="Polz M.F."/>
            <person name="Cordero O.X."/>
        </authorList>
    </citation>
    <scope>NUCLEOTIDE SEQUENCE [LARGE SCALE GENOMIC DNA]</scope>
    <source>
        <strain evidence="7 8">4G03</strain>
    </source>
</reference>
<evidence type="ECO:0000259" key="5">
    <source>
        <dbReference type="Pfam" id="PF18962"/>
    </source>
</evidence>
<dbReference type="InterPro" id="IPR029052">
    <property type="entry name" value="Metallo-depent_PP-like"/>
</dbReference>
<dbReference type="EMBL" id="JAUYVU010000001">
    <property type="protein sequence ID" value="MDP2540181.1"/>
    <property type="molecule type" value="Genomic_DNA"/>
</dbReference>
<comment type="caution">
    <text evidence="7">The sequence shown here is derived from an EMBL/GenBank/DDBJ whole genome shotgun (WGS) entry which is preliminary data.</text>
</comment>
<organism evidence="7 8">
    <name type="scientific">Tenacibaculum discolor</name>
    <dbReference type="NCBI Taxonomy" id="361581"/>
    <lineage>
        <taxon>Bacteria</taxon>
        <taxon>Pseudomonadati</taxon>
        <taxon>Bacteroidota</taxon>
        <taxon>Flavobacteriia</taxon>
        <taxon>Flavobacteriales</taxon>
        <taxon>Flavobacteriaceae</taxon>
        <taxon>Tenacibaculum</taxon>
    </lineage>
</organism>
<dbReference type="InterPro" id="IPR026444">
    <property type="entry name" value="Secre_tail"/>
</dbReference>
<sequence>MKKIILTLLLLAVLSTYASNDKYRLIITDNPATTIMVGWNQISGSNPVVYYGTTDNGTNWSNYPNSKSVDRSVSYKGMSNTFAKLTGLSPNTNYYFVIKDSQGVSSRFWFKTAPNTNDKMSFIAGGDSRNNRTPRRDANLLVSKLKPTAVFFGGDMTNGDSSSEWQDWFNDWQYTTANDGRMFPIVPTRGNHEGSNNSIYNLFNVPSTSVYYDITFGNNLYTIYTLNSEISAGGTQYSWLSQKLNTNSSIWKSAQYHKPMRPHVSSKSEGNDEYSGWSQLFYDKGVNLVFESDSHTVKTTWPVKPCSSGSNCDEGFVRDDANGTVYVGEGCWGAPLRSSNDSKNWTRDASTFNQFKWIFVEESKIEVRTIKVDNASSVGSVSNQNPFTIPSNLDIWAPSNGSVVTIISSNVSYPEVTVTNPSSGSSHTVNTPVTISATATDSDGTISSVKFYVNNTLVGTDTNTPYSFNWIPTIDNQSYIIKAKATDNDGYKTTSEEVSVFVGNVSKTITSTINSTNDDAEQYESSGTMYMNSSDLELVYDGSSKGNQHVGLLFRDLNIPANATVTNAYIQFTTDETNSGSTSLAIKIQDSSNAPDMTSQSYDITSRSYYNQSVAWSPSSWSSVGASGTAQRTPDLKSLVQYVVNRSNWATGNSMMFYISGTGERTAESYDGSSTSAPKLVVTYSTGNPNDGDGGGETPECEDVNVTITFDKYSSETSWNLKDSAGQTVMNGDNYTQGNGEFITVSKCLPVGCYDFTINDTYGDGICCSYGSGSYEITNNNGDVLASGGSFGSSETKQVCLNTTTSAKTQLRSQEKEETNTSGMSIYPNPAVDRIYIKGGKNTVLWIAKIIDVSGRKVIEAPVINNSIDVSTVSSNSIYIVEIYDELGQKKLSEKIMKK</sequence>